<name>A0ACC3SG19_9PEZI</name>
<reference evidence="1" key="1">
    <citation type="submission" date="2024-02" db="EMBL/GenBank/DDBJ databases">
        <title>Metagenome Assembled Genome of Zalaria obscura JY119.</title>
        <authorList>
            <person name="Vighnesh L."/>
            <person name="Jagadeeshwari U."/>
            <person name="Venkata Ramana C."/>
            <person name="Sasikala C."/>
        </authorList>
    </citation>
    <scope>NUCLEOTIDE SEQUENCE</scope>
    <source>
        <strain evidence="1">JY119</strain>
    </source>
</reference>
<dbReference type="Proteomes" id="UP001320706">
    <property type="component" value="Unassembled WGS sequence"/>
</dbReference>
<comment type="caution">
    <text evidence="1">The sequence shown here is derived from an EMBL/GenBank/DDBJ whole genome shotgun (WGS) entry which is preliminary data.</text>
</comment>
<sequence>MGGDAPPPPPPHGDDPKSSGLPPGNYDIFIIPPHSAGSGFFYLPSLQPHRNSFLAGVACTLAAVGLWNIIVPALQNWFLTITTSGGAGLIMLVAMAGVAGWTFGKTQEESSGDRGPGPGGGASAGNGTHTHTPGGPPPYTAPPPQPGPKPQQSAKPSASGAAWDKAREETRKREEERKRTEDLRKKREEAEKAAKAAAEKTRWEQQRAREKEAREREARERIAKERREKEAKDREKDSEGSSTPKAAQSPAGARKYERPTARSYVSGDNNDYAYRTRTNLGSSQGSESSYAPSVSTARTTPPPMNRGPYSTRDPEKIMIKGVFMFKDTIPMKPARYMLSGEGNVTDGLILTINTEGLFINDDLRGVGHREWDVKAWALKLTESGKLDGVTVFRATVRDTLEGKTYVFVIPEHQAFKLDLGLSRLKKGNLVRSMHHSGLKANEVKIILTSCGLL</sequence>
<organism evidence="1 2">
    <name type="scientific">Zalaria obscura</name>
    <dbReference type="NCBI Taxonomy" id="2024903"/>
    <lineage>
        <taxon>Eukaryota</taxon>
        <taxon>Fungi</taxon>
        <taxon>Dikarya</taxon>
        <taxon>Ascomycota</taxon>
        <taxon>Pezizomycotina</taxon>
        <taxon>Dothideomycetes</taxon>
        <taxon>Dothideomycetidae</taxon>
        <taxon>Dothideales</taxon>
        <taxon>Zalariaceae</taxon>
        <taxon>Zalaria</taxon>
    </lineage>
</organism>
<gene>
    <name evidence="1" type="ORF">M8818_003109</name>
</gene>
<dbReference type="EMBL" id="JAMKPW020000013">
    <property type="protein sequence ID" value="KAK8211456.1"/>
    <property type="molecule type" value="Genomic_DNA"/>
</dbReference>
<evidence type="ECO:0000313" key="2">
    <source>
        <dbReference type="Proteomes" id="UP001320706"/>
    </source>
</evidence>
<protein>
    <submittedName>
        <fullName evidence="1">Uncharacterized protein</fullName>
    </submittedName>
</protein>
<evidence type="ECO:0000313" key="1">
    <source>
        <dbReference type="EMBL" id="KAK8211456.1"/>
    </source>
</evidence>
<accession>A0ACC3SG19</accession>
<keyword evidence="2" id="KW-1185">Reference proteome</keyword>
<proteinExistence type="predicted"/>